<evidence type="ECO:0000313" key="2">
    <source>
        <dbReference type="Proteomes" id="UP000240493"/>
    </source>
</evidence>
<name>A0A2T3ZN03_TRIA4</name>
<organism evidence="1 2">
    <name type="scientific">Trichoderma asperellum (strain ATCC 204424 / CBS 433.97 / NBRC 101777)</name>
    <dbReference type="NCBI Taxonomy" id="1042311"/>
    <lineage>
        <taxon>Eukaryota</taxon>
        <taxon>Fungi</taxon>
        <taxon>Dikarya</taxon>
        <taxon>Ascomycota</taxon>
        <taxon>Pezizomycotina</taxon>
        <taxon>Sordariomycetes</taxon>
        <taxon>Hypocreomycetidae</taxon>
        <taxon>Hypocreales</taxon>
        <taxon>Hypocreaceae</taxon>
        <taxon>Trichoderma</taxon>
    </lineage>
</organism>
<reference evidence="1 2" key="1">
    <citation type="submission" date="2016-07" db="EMBL/GenBank/DDBJ databases">
        <title>Multiple horizontal gene transfer events from other fungi enriched the ability of initially mycotrophic Trichoderma (Ascomycota) to feed on dead plant biomass.</title>
        <authorList>
            <consortium name="DOE Joint Genome Institute"/>
            <person name="Aerts A."/>
            <person name="Atanasova L."/>
            <person name="Chenthamara K."/>
            <person name="Zhang J."/>
            <person name="Grujic M."/>
            <person name="Henrissat B."/>
            <person name="Kuo A."/>
            <person name="Salamov A."/>
            <person name="Lipzen A."/>
            <person name="Labutti K."/>
            <person name="Barry K."/>
            <person name="Miao Y."/>
            <person name="Rahimi M.J."/>
            <person name="Shen Q."/>
            <person name="Grigoriev I.V."/>
            <person name="Kubicek C.P."/>
            <person name="Druzhinina I.S."/>
        </authorList>
    </citation>
    <scope>NUCLEOTIDE SEQUENCE [LARGE SCALE GENOMIC DNA]</scope>
    <source>
        <strain evidence="1 2">CBS 433.97</strain>
    </source>
</reference>
<proteinExistence type="predicted"/>
<dbReference type="AlphaFoldDB" id="A0A2T3ZN03"/>
<dbReference type="Proteomes" id="UP000240493">
    <property type="component" value="Unassembled WGS sequence"/>
</dbReference>
<keyword evidence="2" id="KW-1185">Reference proteome</keyword>
<gene>
    <name evidence="1" type="ORF">M441DRAFT_210402</name>
</gene>
<accession>A0A2T3ZN03</accession>
<sequence length="168" mass="18606">MHPRPPRPVTSIIGPFLFLSRSTDKHQLAGRINKKRFSQDEALLLLLLPVFSLHHRSPHPTTTQRICDITHCLCFHVRVDVSDGALRRCRHSRSACRAIDATCGMSLAEAGSLGARRRYLLVAGRAGFGVEKNSSGVAQQLVNPDFATPIGDVLYVQLQSTYSVPLRH</sequence>
<evidence type="ECO:0000313" key="1">
    <source>
        <dbReference type="EMBL" id="PTB46175.1"/>
    </source>
</evidence>
<dbReference type="EMBL" id="KZ679256">
    <property type="protein sequence ID" value="PTB46175.1"/>
    <property type="molecule type" value="Genomic_DNA"/>
</dbReference>
<protein>
    <submittedName>
        <fullName evidence="1">Uncharacterized protein</fullName>
    </submittedName>
</protein>